<feature type="domain" description="Aminotransferase-like plant mobile" evidence="2">
    <location>
        <begin position="44"/>
        <end position="201"/>
    </location>
</feature>
<dbReference type="Proteomes" id="UP001367508">
    <property type="component" value="Unassembled WGS sequence"/>
</dbReference>
<evidence type="ECO:0000313" key="3">
    <source>
        <dbReference type="EMBL" id="KAK7321027.1"/>
    </source>
</evidence>
<keyword evidence="1" id="KW-0732">Signal</keyword>
<gene>
    <name evidence="3" type="ORF">VNO77_31124</name>
</gene>
<keyword evidence="4" id="KW-1185">Reference proteome</keyword>
<feature type="signal peptide" evidence="1">
    <location>
        <begin position="1"/>
        <end position="21"/>
    </location>
</feature>
<dbReference type="EMBL" id="JAYMYQ010000007">
    <property type="protein sequence ID" value="KAK7321027.1"/>
    <property type="molecule type" value="Genomic_DNA"/>
</dbReference>
<dbReference type="PANTHER" id="PTHR46033">
    <property type="entry name" value="PROTEIN MAIN-LIKE 2"/>
    <property type="match status" value="1"/>
</dbReference>
<accession>A0AAN9KNZ7</accession>
<dbReference type="Pfam" id="PF10536">
    <property type="entry name" value="PMD"/>
    <property type="match status" value="1"/>
</dbReference>
<comment type="caution">
    <text evidence="3">The sequence shown here is derived from an EMBL/GenBank/DDBJ whole genome shotgun (WGS) entry which is preliminary data.</text>
</comment>
<sequence>MFLLHLSILRYFLLSLRPSEHRSLKSCRLQLEELQIKRKLRKRKDVVVLTGLPIDGQPVIGSTSSRGWEGLMHQLPDASPAKRKLVGGSLKMSWLLQHFASIDDHMGSEKQLDCFTRAYMLRLIGGVRFSDHSSSRVPLRYLSLIADFDTCAEYSWGSVVLTYLYRELCGCTDYDKKKMCRFSSLLQLWARECFPKLSPERFSYDDHTVPLGAR</sequence>
<dbReference type="GO" id="GO:0010073">
    <property type="term" value="P:meristem maintenance"/>
    <property type="evidence" value="ECO:0007669"/>
    <property type="project" value="InterPro"/>
</dbReference>
<dbReference type="AlphaFoldDB" id="A0AAN9KNZ7"/>
<protein>
    <recommendedName>
        <fullName evidence="2">Aminotransferase-like plant mobile domain-containing protein</fullName>
    </recommendedName>
</protein>
<evidence type="ECO:0000259" key="2">
    <source>
        <dbReference type="Pfam" id="PF10536"/>
    </source>
</evidence>
<organism evidence="3 4">
    <name type="scientific">Canavalia gladiata</name>
    <name type="common">Sword bean</name>
    <name type="synonym">Dolichos gladiatus</name>
    <dbReference type="NCBI Taxonomy" id="3824"/>
    <lineage>
        <taxon>Eukaryota</taxon>
        <taxon>Viridiplantae</taxon>
        <taxon>Streptophyta</taxon>
        <taxon>Embryophyta</taxon>
        <taxon>Tracheophyta</taxon>
        <taxon>Spermatophyta</taxon>
        <taxon>Magnoliopsida</taxon>
        <taxon>eudicotyledons</taxon>
        <taxon>Gunneridae</taxon>
        <taxon>Pentapetalae</taxon>
        <taxon>rosids</taxon>
        <taxon>fabids</taxon>
        <taxon>Fabales</taxon>
        <taxon>Fabaceae</taxon>
        <taxon>Papilionoideae</taxon>
        <taxon>50 kb inversion clade</taxon>
        <taxon>NPAAA clade</taxon>
        <taxon>indigoferoid/millettioid clade</taxon>
        <taxon>Phaseoleae</taxon>
        <taxon>Canavalia</taxon>
    </lineage>
</organism>
<evidence type="ECO:0000256" key="1">
    <source>
        <dbReference type="SAM" id="SignalP"/>
    </source>
</evidence>
<proteinExistence type="predicted"/>
<dbReference type="InterPro" id="IPR044824">
    <property type="entry name" value="MAIN-like"/>
</dbReference>
<evidence type="ECO:0000313" key="4">
    <source>
        <dbReference type="Proteomes" id="UP001367508"/>
    </source>
</evidence>
<dbReference type="PANTHER" id="PTHR46033:SF62">
    <property type="entry name" value="AMINOTRANSFERASE-LIKE PLANT MOBILE DOMAIN-CONTAINING PROTEIN"/>
    <property type="match status" value="1"/>
</dbReference>
<name>A0AAN9KNZ7_CANGL</name>
<dbReference type="InterPro" id="IPR019557">
    <property type="entry name" value="AminoTfrase-like_pln_mobile"/>
</dbReference>
<reference evidence="3 4" key="1">
    <citation type="submission" date="2024-01" db="EMBL/GenBank/DDBJ databases">
        <title>The genomes of 5 underutilized Papilionoideae crops provide insights into root nodulation and disease resistanc.</title>
        <authorList>
            <person name="Jiang F."/>
        </authorList>
    </citation>
    <scope>NUCLEOTIDE SEQUENCE [LARGE SCALE GENOMIC DNA]</scope>
    <source>
        <strain evidence="3">LVBAO_FW01</strain>
        <tissue evidence="3">Leaves</tissue>
    </source>
</reference>
<feature type="chain" id="PRO_5042876933" description="Aminotransferase-like plant mobile domain-containing protein" evidence="1">
    <location>
        <begin position="22"/>
        <end position="214"/>
    </location>
</feature>